<dbReference type="EMBL" id="CP001301">
    <property type="protein sequence ID" value="ACL34470.1"/>
    <property type="molecule type" value="Genomic_DNA"/>
</dbReference>
<evidence type="ECO:0000313" key="3">
    <source>
        <dbReference type="Proteomes" id="UP000006103"/>
    </source>
</evidence>
<geneLocation type="plasmid" evidence="2 3">
    <name>PBr_lp25</name>
</geneLocation>
<keyword evidence="1" id="KW-0472">Membrane</keyword>
<sequence>MRKSQLNDKIDNIIDIYKIITLLLTNLLSLILKIKNN</sequence>
<keyword evidence="1" id="KW-0812">Transmembrane</keyword>
<proteinExistence type="predicted"/>
<dbReference type="AlphaFoldDB" id="B8F0M6"/>
<feature type="transmembrane region" description="Helical" evidence="1">
    <location>
        <begin position="12"/>
        <end position="32"/>
    </location>
</feature>
<evidence type="ECO:0000256" key="1">
    <source>
        <dbReference type="SAM" id="Phobius"/>
    </source>
</evidence>
<keyword evidence="2" id="KW-0614">Plasmid</keyword>
<accession>B8F0M6</accession>
<evidence type="ECO:0000313" key="2">
    <source>
        <dbReference type="EMBL" id="ACL34470.1"/>
    </source>
</evidence>
<keyword evidence="1" id="KW-1133">Transmembrane helix</keyword>
<keyword evidence="3" id="KW-1185">Reference proteome</keyword>
<dbReference type="Proteomes" id="UP000006103">
    <property type="component" value="Plasmid PBr_lp25"/>
</dbReference>
<organism evidence="2 3">
    <name type="scientific">Borreliella garinii PBr</name>
    <dbReference type="NCBI Taxonomy" id="498743"/>
    <lineage>
        <taxon>Bacteria</taxon>
        <taxon>Pseudomonadati</taxon>
        <taxon>Spirochaetota</taxon>
        <taxon>Spirochaetia</taxon>
        <taxon>Spirochaetales</taxon>
        <taxon>Borreliaceae</taxon>
        <taxon>Borreliella</taxon>
    </lineage>
</organism>
<gene>
    <name evidence="2" type="ORF">BGAPBR_E0046</name>
</gene>
<name>B8F0M6_BORGR</name>
<reference evidence="2" key="1">
    <citation type="submission" date="2008-12" db="EMBL/GenBank/DDBJ databases">
        <authorList>
            <person name="Fraser-Liggett C.M."/>
            <person name="Mongodin E.F."/>
            <person name="Casjens B."/>
            <person name="Dunn J."/>
            <person name="Luft B."/>
            <person name="Qiu W."/>
            <person name="Schutzer S."/>
            <person name="Sebastian Y."/>
        </authorList>
    </citation>
    <scope>NUCLEOTIDE SEQUENCE [LARGE SCALE GENOMIC DNA]</scope>
    <source>
        <strain evidence="2">PBr</strain>
        <plasmid evidence="2">PBr_lp25</plasmid>
    </source>
</reference>
<protein>
    <submittedName>
        <fullName evidence="2">Uncharacterized protein</fullName>
    </submittedName>
</protein>